<protein>
    <submittedName>
        <fullName evidence="2">DUF4184 family protein</fullName>
    </submittedName>
</protein>
<feature type="transmembrane region" description="Helical" evidence="1">
    <location>
        <begin position="171"/>
        <end position="189"/>
    </location>
</feature>
<dbReference type="Pfam" id="PF13803">
    <property type="entry name" value="DUF4184"/>
    <property type="match status" value="1"/>
</dbReference>
<organism evidence="2 3">
    <name type="scientific">Nocardia coubleae</name>
    <dbReference type="NCBI Taxonomy" id="356147"/>
    <lineage>
        <taxon>Bacteria</taxon>
        <taxon>Bacillati</taxon>
        <taxon>Actinomycetota</taxon>
        <taxon>Actinomycetes</taxon>
        <taxon>Mycobacteriales</taxon>
        <taxon>Nocardiaceae</taxon>
        <taxon>Nocardia</taxon>
    </lineage>
</organism>
<evidence type="ECO:0000256" key="1">
    <source>
        <dbReference type="SAM" id="Phobius"/>
    </source>
</evidence>
<keyword evidence="1" id="KW-0472">Membrane</keyword>
<feature type="transmembrane region" description="Helical" evidence="1">
    <location>
        <begin position="238"/>
        <end position="260"/>
    </location>
</feature>
<dbReference type="AlphaFoldDB" id="A0A846WCW9"/>
<feature type="transmembrane region" description="Helical" evidence="1">
    <location>
        <begin position="29"/>
        <end position="47"/>
    </location>
</feature>
<evidence type="ECO:0000313" key="2">
    <source>
        <dbReference type="EMBL" id="NKX91171.1"/>
    </source>
</evidence>
<dbReference type="Proteomes" id="UP000572007">
    <property type="component" value="Unassembled WGS sequence"/>
</dbReference>
<keyword evidence="1" id="KW-1133">Transmembrane helix</keyword>
<accession>A0A846WCW9</accession>
<dbReference type="InterPro" id="IPR025238">
    <property type="entry name" value="DUF4184"/>
</dbReference>
<proteinExistence type="predicted"/>
<keyword evidence="1" id="KW-0812">Transmembrane</keyword>
<reference evidence="2 3" key="1">
    <citation type="submission" date="2020-04" db="EMBL/GenBank/DDBJ databases">
        <title>MicrobeNet Type strains.</title>
        <authorList>
            <person name="Nicholson A.C."/>
        </authorList>
    </citation>
    <scope>NUCLEOTIDE SEQUENCE [LARGE SCALE GENOMIC DNA]</scope>
    <source>
        <strain evidence="2 3">DSM 44960</strain>
    </source>
</reference>
<dbReference type="EMBL" id="JAAXOM010000009">
    <property type="protein sequence ID" value="NKX91171.1"/>
    <property type="molecule type" value="Genomic_DNA"/>
</dbReference>
<keyword evidence="3" id="KW-1185">Reference proteome</keyword>
<name>A0A846WCW9_9NOCA</name>
<dbReference type="RefSeq" id="WP_167353350.1">
    <property type="nucleotide sequence ID" value="NZ_JAAXOM010000009.1"/>
</dbReference>
<feature type="transmembrane region" description="Helical" evidence="1">
    <location>
        <begin position="209"/>
        <end position="226"/>
    </location>
</feature>
<evidence type="ECO:0000313" key="3">
    <source>
        <dbReference type="Proteomes" id="UP000572007"/>
    </source>
</evidence>
<sequence length="272" mass="29586">MTPPAPDYVETVPITFAHPLAVVPFFRQFPPVALIAGSIAPDLVYYLPSPLTGKATHSIVGVLSWDVLIGIALLAAFRLSAAPAVALWPYRIFLSSPALSGSRHRTGRDARSKCVPSPNRGAGRVAPLRSISAIVLGASTHVLWDSCTQTAGFAVRRWELLQLPVVEPHKVYNVLGYVSSAVGTVVLCVLIRRRAERLPSSPPHPWRPAIHTVLIGAALLGSVLAVDDHSARTSMYDLVRHVIVRAAGVLLCAWTAYVLIWQVAHRDRWRTK</sequence>
<feature type="transmembrane region" description="Helical" evidence="1">
    <location>
        <begin position="59"/>
        <end position="81"/>
    </location>
</feature>
<gene>
    <name evidence="2" type="ORF">HGA10_28200</name>
</gene>
<comment type="caution">
    <text evidence="2">The sequence shown here is derived from an EMBL/GenBank/DDBJ whole genome shotgun (WGS) entry which is preliminary data.</text>
</comment>